<evidence type="ECO:0000313" key="1">
    <source>
        <dbReference type="EMBL" id="QQQ17784.1"/>
    </source>
</evidence>
<accession>A0ABX7BJQ0</accession>
<gene>
    <name evidence="1" type="ORF">JIP62_10610</name>
</gene>
<evidence type="ECO:0008006" key="3">
    <source>
        <dbReference type="Google" id="ProtNLM"/>
    </source>
</evidence>
<reference evidence="1 2" key="1">
    <citation type="submission" date="2021-01" db="EMBL/GenBank/DDBJ databases">
        <title>Brevundimonas vitis sp. nov., an bacterium isolated from grape (Vitis vinifera).</title>
        <authorList>
            <person name="Jiang L."/>
            <person name="Lee J."/>
        </authorList>
    </citation>
    <scope>NUCLEOTIDE SEQUENCE [LARGE SCALE GENOMIC DNA]</scope>
    <source>
        <strain evidence="1 2">GRTSA-9</strain>
    </source>
</reference>
<dbReference type="RefSeq" id="WP_201102160.1">
    <property type="nucleotide sequence ID" value="NZ_CP067977.1"/>
</dbReference>
<sequence length="154" mass="16710">MIRRSISPIIFACAWVVGCGDVAAPPSPSVEIESVKLLACPDPDIGRTCEFDHVKSPEYLADALKGDYQAQRNISYAHTSGVSWIVARPVQGCGWRMVIMVSRPAGATYDDAGMYRIQCGDLSPADLEQSKRLAQIIYRQIHGADLPALPPIPA</sequence>
<organism evidence="1 2">
    <name type="scientific">Brevundimonas vitisensis</name>
    <dbReference type="NCBI Taxonomy" id="2800818"/>
    <lineage>
        <taxon>Bacteria</taxon>
        <taxon>Pseudomonadati</taxon>
        <taxon>Pseudomonadota</taxon>
        <taxon>Alphaproteobacteria</taxon>
        <taxon>Caulobacterales</taxon>
        <taxon>Caulobacteraceae</taxon>
        <taxon>Brevundimonas</taxon>
    </lineage>
</organism>
<dbReference type="PROSITE" id="PS51257">
    <property type="entry name" value="PROKAR_LIPOPROTEIN"/>
    <property type="match status" value="1"/>
</dbReference>
<keyword evidence="2" id="KW-1185">Reference proteome</keyword>
<name>A0ABX7BJQ0_9CAUL</name>
<proteinExistence type="predicted"/>
<dbReference type="EMBL" id="CP067977">
    <property type="protein sequence ID" value="QQQ17784.1"/>
    <property type="molecule type" value="Genomic_DNA"/>
</dbReference>
<dbReference type="Proteomes" id="UP000595448">
    <property type="component" value="Chromosome"/>
</dbReference>
<protein>
    <recommendedName>
        <fullName evidence="3">Lipoprotein</fullName>
    </recommendedName>
</protein>
<evidence type="ECO:0000313" key="2">
    <source>
        <dbReference type="Proteomes" id="UP000595448"/>
    </source>
</evidence>